<keyword evidence="1" id="KW-0732">Signal</keyword>
<keyword evidence="3" id="KW-1185">Reference proteome</keyword>
<dbReference type="Proteomes" id="UP000887564">
    <property type="component" value="Unplaced"/>
</dbReference>
<sequence length="170" mass="19068">MRTIIIITALASAICAAPQSLDEQDGTLQKASFIHLGLMPKFLREASENARNEFWQILRNHSNTIAETHLKLQAWAAKQGDEVQKDFESAGEKLKEMIESLKEAISQSQLSEEAKDAFSHLSEIATDGSQTFGKQMLEIAKYMQSLPHETRQEMHNFVENAIKSVVHNGN</sequence>
<feature type="signal peptide" evidence="1">
    <location>
        <begin position="1"/>
        <end position="16"/>
    </location>
</feature>
<feature type="domain" description="SXP/RAL-2 family protein Ani s 5-like cation-binding" evidence="2">
    <location>
        <begin position="49"/>
        <end position="151"/>
    </location>
</feature>
<reference evidence="4" key="1">
    <citation type="submission" date="2022-11" db="UniProtKB">
        <authorList>
            <consortium name="WormBaseParasite"/>
        </authorList>
    </citation>
    <scope>IDENTIFICATION</scope>
</reference>
<organism evidence="3 4">
    <name type="scientific">Parascaris equorum</name>
    <name type="common">Equine roundworm</name>
    <dbReference type="NCBI Taxonomy" id="6256"/>
    <lineage>
        <taxon>Eukaryota</taxon>
        <taxon>Metazoa</taxon>
        <taxon>Ecdysozoa</taxon>
        <taxon>Nematoda</taxon>
        <taxon>Chromadorea</taxon>
        <taxon>Rhabditida</taxon>
        <taxon>Spirurina</taxon>
        <taxon>Ascaridomorpha</taxon>
        <taxon>Ascaridoidea</taxon>
        <taxon>Ascarididae</taxon>
        <taxon>Parascaris</taxon>
    </lineage>
</organism>
<name>A0A914SF95_PAREQ</name>
<evidence type="ECO:0000313" key="4">
    <source>
        <dbReference type="WBParaSite" id="PEQ_0001269101-mRNA-1"/>
    </source>
</evidence>
<dbReference type="AlphaFoldDB" id="A0A914SF95"/>
<dbReference type="PANTHER" id="PTHR21593">
    <property type="entry name" value="PRION-LIKE- Q/N-RICH -DOMAIN-BEARING PROTEIN PROTEIN"/>
    <property type="match status" value="1"/>
</dbReference>
<dbReference type="WBParaSite" id="PEQ_0001269101-mRNA-1">
    <property type="protein sequence ID" value="PEQ_0001269101-mRNA-1"/>
    <property type="gene ID" value="PEQ_0001269101"/>
</dbReference>
<protein>
    <submittedName>
        <fullName evidence="4">SXP/RAL-2 family protein Ani s 5-like cation-binding domain-containing protein</fullName>
    </submittedName>
</protein>
<dbReference type="PANTHER" id="PTHR21593:SF37">
    <property type="entry name" value="DUF148 DOMAIN-CONTAINING PROTEIN"/>
    <property type="match status" value="1"/>
</dbReference>
<feature type="chain" id="PRO_5037562554" evidence="1">
    <location>
        <begin position="17"/>
        <end position="170"/>
    </location>
</feature>
<accession>A0A914SF95</accession>
<evidence type="ECO:0000313" key="3">
    <source>
        <dbReference type="Proteomes" id="UP000887564"/>
    </source>
</evidence>
<proteinExistence type="predicted"/>
<dbReference type="InterPro" id="IPR052823">
    <property type="entry name" value="SXP/RAL-2_related"/>
</dbReference>
<dbReference type="InterPro" id="IPR003677">
    <property type="entry name" value="ANIS5_cation-bd"/>
</dbReference>
<dbReference type="Pfam" id="PF02520">
    <property type="entry name" value="ANIS5_cation-bd"/>
    <property type="match status" value="1"/>
</dbReference>
<evidence type="ECO:0000259" key="2">
    <source>
        <dbReference type="Pfam" id="PF02520"/>
    </source>
</evidence>
<evidence type="ECO:0000256" key="1">
    <source>
        <dbReference type="SAM" id="SignalP"/>
    </source>
</evidence>